<organism evidence="2 3">
    <name type="scientific">Punica granatum</name>
    <name type="common">Pomegranate</name>
    <dbReference type="NCBI Taxonomy" id="22663"/>
    <lineage>
        <taxon>Eukaryota</taxon>
        <taxon>Viridiplantae</taxon>
        <taxon>Streptophyta</taxon>
        <taxon>Embryophyta</taxon>
        <taxon>Tracheophyta</taxon>
        <taxon>Spermatophyta</taxon>
        <taxon>Magnoliopsida</taxon>
        <taxon>eudicotyledons</taxon>
        <taxon>Gunneridae</taxon>
        <taxon>Pentapetalae</taxon>
        <taxon>rosids</taxon>
        <taxon>malvids</taxon>
        <taxon>Myrtales</taxon>
        <taxon>Lythraceae</taxon>
        <taxon>Punica</taxon>
    </lineage>
</organism>
<evidence type="ECO:0000256" key="1">
    <source>
        <dbReference type="SAM" id="MobiDB-lite"/>
    </source>
</evidence>
<comment type="caution">
    <text evidence="2">The sequence shown here is derived from an EMBL/GenBank/DDBJ whole genome shotgun (WGS) entry which is preliminary data.</text>
</comment>
<evidence type="ECO:0000313" key="2">
    <source>
        <dbReference type="EMBL" id="PKI36601.1"/>
    </source>
</evidence>
<proteinExistence type="predicted"/>
<protein>
    <submittedName>
        <fullName evidence="2">Uncharacterized protein</fullName>
    </submittedName>
</protein>
<accession>A0A2I0HY28</accession>
<keyword evidence="3" id="KW-1185">Reference proteome</keyword>
<feature type="compositionally biased region" description="Gly residues" evidence="1">
    <location>
        <begin position="45"/>
        <end position="57"/>
    </location>
</feature>
<name>A0A2I0HY28_PUNGR</name>
<dbReference type="EMBL" id="PGOL01004775">
    <property type="protein sequence ID" value="PKI36601.1"/>
    <property type="molecule type" value="Genomic_DNA"/>
</dbReference>
<dbReference type="AlphaFoldDB" id="A0A2I0HY28"/>
<evidence type="ECO:0000313" key="3">
    <source>
        <dbReference type="Proteomes" id="UP000233551"/>
    </source>
</evidence>
<feature type="region of interest" description="Disordered" evidence="1">
    <location>
        <begin position="42"/>
        <end position="67"/>
    </location>
</feature>
<reference evidence="2 3" key="1">
    <citation type="submission" date="2017-11" db="EMBL/GenBank/DDBJ databases">
        <title>De-novo sequencing of pomegranate (Punica granatum L.) genome.</title>
        <authorList>
            <person name="Akparov Z."/>
            <person name="Amiraslanov A."/>
            <person name="Hajiyeva S."/>
            <person name="Abbasov M."/>
            <person name="Kaur K."/>
            <person name="Hamwieh A."/>
            <person name="Solovyev V."/>
            <person name="Salamov A."/>
            <person name="Braich B."/>
            <person name="Kosarev P."/>
            <person name="Mahmoud A."/>
            <person name="Hajiyev E."/>
            <person name="Babayeva S."/>
            <person name="Izzatullayeva V."/>
            <person name="Mammadov A."/>
            <person name="Mammadov A."/>
            <person name="Sharifova S."/>
            <person name="Ojaghi J."/>
            <person name="Eynullazada K."/>
            <person name="Bayramov B."/>
            <person name="Abdulazimova A."/>
            <person name="Shahmuradov I."/>
        </authorList>
    </citation>
    <scope>NUCLEOTIDE SEQUENCE [LARGE SCALE GENOMIC DNA]</scope>
    <source>
        <strain evidence="3">cv. AG2017</strain>
        <tissue evidence="2">Leaf</tissue>
    </source>
</reference>
<sequence length="143" mass="15581">MTSMMAMIVGGWVSNPSTGTPEYSRIHQEYGADAFSQVVWPAEGAGSGEGGGKGGSDVSGEGSVKTRAQPTCQTIDYLISDSWINLSIYPQSIDIAKFPAWQHQKLAPEVLPSRLSSRSEACTNRMEIFSSVASIEIFRYNYY</sequence>
<gene>
    <name evidence="2" type="ORF">CRG98_043021</name>
</gene>
<dbReference type="Proteomes" id="UP000233551">
    <property type="component" value="Unassembled WGS sequence"/>
</dbReference>